<feature type="domain" description="PpiC" evidence="2">
    <location>
        <begin position="272"/>
        <end position="372"/>
    </location>
</feature>
<dbReference type="Pfam" id="PF13624">
    <property type="entry name" value="SurA_N_3"/>
    <property type="match status" value="1"/>
</dbReference>
<dbReference type="SUPFAM" id="SSF54534">
    <property type="entry name" value="FKBP-like"/>
    <property type="match status" value="2"/>
</dbReference>
<dbReference type="Pfam" id="PF00639">
    <property type="entry name" value="Rotamase"/>
    <property type="match status" value="2"/>
</dbReference>
<dbReference type="PROSITE" id="PS01096">
    <property type="entry name" value="PPIC_PPIASE_1"/>
    <property type="match status" value="2"/>
</dbReference>
<dbReference type="Gene3D" id="1.10.4030.10">
    <property type="entry name" value="Porin chaperone SurA, peptide-binding domain"/>
    <property type="match status" value="1"/>
</dbReference>
<reference evidence="3 4" key="1">
    <citation type="journal article" date="2008" name="J. Bacteriol.">
        <title>'Candidatus Cloacamonas acidaminovorans': genome sequence reconstruction provides a first glimpse of a new bacterial division.</title>
        <authorList>
            <person name="Pelletier E."/>
            <person name="Kreimeyer A."/>
            <person name="Bocs S."/>
            <person name="Rouy Z."/>
            <person name="Gyapay G."/>
            <person name="Chouari R."/>
            <person name="Riviere D."/>
            <person name="Ganesan A."/>
            <person name="Daegelen P."/>
            <person name="Sghir A."/>
            <person name="Cohen G.N."/>
            <person name="Medigue C."/>
            <person name="Weissenbach J."/>
            <person name="Le Paslier D."/>
        </authorList>
    </citation>
    <scope>NUCLEOTIDE SEQUENCE [LARGE SCALE GENOMIC DNA]</scope>
    <source>
        <strain evidence="4">Evry</strain>
    </source>
</reference>
<dbReference type="Gene3D" id="3.10.50.40">
    <property type="match status" value="2"/>
</dbReference>
<gene>
    <name evidence="3" type="ordered locus">CLOAM0004</name>
</gene>
<dbReference type="RefSeq" id="WP_015423783.1">
    <property type="nucleotide sequence ID" value="NC_020449.1"/>
</dbReference>
<protein>
    <submittedName>
        <fullName evidence="3">PpiC-type peptidyl-prolyl cis-trans isomerase</fullName>
        <ecNumber evidence="3">5.2.1.8</ecNumber>
    </submittedName>
</protein>
<dbReference type="SUPFAM" id="SSF109998">
    <property type="entry name" value="Triger factor/SurA peptide-binding domain-like"/>
    <property type="match status" value="1"/>
</dbReference>
<dbReference type="InterPro" id="IPR050245">
    <property type="entry name" value="PrsA_foldase"/>
</dbReference>
<dbReference type="EC" id="5.2.1.8" evidence="3"/>
<keyword evidence="1" id="KW-0697">Rotamase</keyword>
<dbReference type="InterPro" id="IPR023058">
    <property type="entry name" value="PPIase_PpiC_CS"/>
</dbReference>
<proteinExistence type="predicted"/>
<dbReference type="KEGG" id="caci:CLOAM0004"/>
<dbReference type="STRING" id="459349.CLOAM0004"/>
<evidence type="ECO:0000313" key="3">
    <source>
        <dbReference type="EMBL" id="CAO79922.1"/>
    </source>
</evidence>
<evidence type="ECO:0000313" key="4">
    <source>
        <dbReference type="Proteomes" id="UP000002019"/>
    </source>
</evidence>
<dbReference type="EMBL" id="CU466930">
    <property type="protein sequence ID" value="CAO79922.1"/>
    <property type="molecule type" value="Genomic_DNA"/>
</dbReference>
<dbReference type="PANTHER" id="PTHR47245">
    <property type="entry name" value="PEPTIDYLPROLYL ISOMERASE"/>
    <property type="match status" value="1"/>
</dbReference>
<evidence type="ECO:0000259" key="2">
    <source>
        <dbReference type="PROSITE" id="PS50198"/>
    </source>
</evidence>
<dbReference type="PANTHER" id="PTHR47245:SF2">
    <property type="entry name" value="PEPTIDYL-PROLYL CIS-TRANS ISOMERASE HP_0175-RELATED"/>
    <property type="match status" value="1"/>
</dbReference>
<dbReference type="OrthoDB" id="14196at2"/>
<organism evidence="3 4">
    <name type="scientific">Cloacimonas acidaminovorans (strain Evry)</name>
    <dbReference type="NCBI Taxonomy" id="459349"/>
    <lineage>
        <taxon>Bacteria</taxon>
        <taxon>Pseudomonadati</taxon>
        <taxon>Candidatus Cloacimonadota</taxon>
        <taxon>Candidatus Cloacimonadia</taxon>
        <taxon>Candidatus Cloacimonadales</taxon>
        <taxon>Candidatus Cloacimonadaceae</taxon>
        <taxon>Candidatus Cloacimonas</taxon>
    </lineage>
</organism>
<keyword evidence="4" id="KW-1185">Reference proteome</keyword>
<dbReference type="eggNOG" id="COG0760">
    <property type="taxonomic scope" value="Bacteria"/>
</dbReference>
<name>B0VID3_CLOAI</name>
<dbReference type="GO" id="GO:0003755">
    <property type="term" value="F:peptidyl-prolyl cis-trans isomerase activity"/>
    <property type="evidence" value="ECO:0007669"/>
    <property type="project" value="UniProtKB-KW"/>
</dbReference>
<dbReference type="InterPro" id="IPR000297">
    <property type="entry name" value="PPIase_PpiC"/>
</dbReference>
<keyword evidence="1 3" id="KW-0413">Isomerase</keyword>
<dbReference type="Proteomes" id="UP000002019">
    <property type="component" value="Chromosome"/>
</dbReference>
<dbReference type="PROSITE" id="PS50198">
    <property type="entry name" value="PPIC_PPIASE_2"/>
    <property type="match status" value="2"/>
</dbReference>
<sequence>MRKLAITLILLVLTLFLSAELIDKIVAKVGTDIILLSDLQKEMVQMQSVGLLEEDTDPRDVLDEMINQKLIIQKAKDLNITVNDEEIKVMAENYLKKVKAQYPSSSAFAADLKKSKLTESDLLQLYRDILTEQALSDQILKKEIINKVSVTEAEVINFYNATKDSLAVKPVSWDLGIIFREIKPNQKSKEAKLAEIKEIQTRLKNGEDFATLASTESDCPSKEVGGDLGFFKRGQMVKPFEDAAFALQLGEISDIVESEYGYHIIRLEEKRGNEIRARHILKALTPTAEDSLRERQLMEEIRNRYAKGESFASLAREYSMDQESREDGGSLGEFTERDLPSLFATQILQTPVGEMTPVLENQGMLYIFCRLKEYPPRIYKYEEVKDQAREMVLKRKQIDAFNAWIENLRREAYVQITL</sequence>
<accession>B0VID3</accession>
<dbReference type="InterPro" id="IPR027304">
    <property type="entry name" value="Trigger_fact/SurA_dom_sf"/>
</dbReference>
<dbReference type="HOGENOM" id="CLU_034646_5_3_0"/>
<evidence type="ECO:0000256" key="1">
    <source>
        <dbReference type="PROSITE-ProRule" id="PRU00278"/>
    </source>
</evidence>
<dbReference type="InterPro" id="IPR046357">
    <property type="entry name" value="PPIase_dom_sf"/>
</dbReference>
<dbReference type="AlphaFoldDB" id="B0VID3"/>
<feature type="domain" description="PpiC" evidence="2">
    <location>
        <begin position="170"/>
        <end position="269"/>
    </location>
</feature>